<evidence type="ECO:0000259" key="11">
    <source>
        <dbReference type="PROSITE" id="PS51210"/>
    </source>
</evidence>
<evidence type="ECO:0000256" key="7">
    <source>
        <dbReference type="ARBA" id="ARBA00023180"/>
    </source>
</evidence>
<feature type="region of interest" description="Disordered" evidence="10">
    <location>
        <begin position="658"/>
        <end position="679"/>
    </location>
</feature>
<dbReference type="SUPFAM" id="SSF52151">
    <property type="entry name" value="FabD/lysophospholipase-like"/>
    <property type="match status" value="1"/>
</dbReference>
<sequence>MKWFACTAFAVCLLAGGHVGAYSFNESGSLMLSDAEMKAMLSGHDAEELRKAMHEAGQQFLQDKQTMRRRSSPTGKYSPGHVQCPEQPKGNNYVGFIRNSSDHTMSPDEAGYMNKHKQQIRGAWADWLTRANITGAGGLPGSIDDFLNKNQPSVAFAISGGGYRAMLDGLAMVQGFDGRNETAKQRGVGGLLQATDYVAGLSGGSWATGALAINNWATPQSMVDKFMDLKNNLIFPSDNLVSFYLDLFHDVDDKKDAGFETAIVDLWGRALSYHLLNDTMYEKHGQATTMSDITRTQNFKDAMYPFPIALTIGRQPGETWVNRNATYFEWNPFEFGSWKHGVNAFFPTSYVGTPMNNGMPAADDKHCINGFDNFGFVVGSSSTLFNAAYLKLLQDNSSSVLKGVLNSFFHDLDKELNDVASVPNPFTGYRKNENPFQVVGDVYLVDGGEANQNIPLEPLLQPARPIDMIVAMDGSADTGSSWPNGSALVETRKRMQLKEFSNIAYPNVPDVDTIVNEGLNTRPTFFGCDGSNDIINKDTAVNPLPPLIVYLASYPYSAYANTSTFQLGYNPTDQQNMLDNGFNVATMGGQMDDWHECLACASILRPLQRSKQPIPQNCQQCLQKYCWDGKKNNTKPGNFTPAVGDLPFIQSNGKDTVEPAVTGSNESSSGGALSDMLGDGKGNTTENAADALRFNICLTAALVVSATLYVASQTMSF</sequence>
<feature type="signal peptide" evidence="9">
    <location>
        <begin position="1"/>
        <end position="21"/>
    </location>
</feature>
<keyword evidence="6 8" id="KW-0443">Lipid metabolism</keyword>
<dbReference type="PANTHER" id="PTHR10728:SF33">
    <property type="entry name" value="LYSOPHOSPHOLIPASE 1-RELATED"/>
    <property type="match status" value="1"/>
</dbReference>
<evidence type="ECO:0000256" key="5">
    <source>
        <dbReference type="ARBA" id="ARBA00022963"/>
    </source>
</evidence>
<dbReference type="GO" id="GO:0046475">
    <property type="term" value="P:glycerophospholipid catabolic process"/>
    <property type="evidence" value="ECO:0007669"/>
    <property type="project" value="TreeGrafter"/>
</dbReference>
<dbReference type="AlphaFoldDB" id="A0A2N1JDF3"/>
<evidence type="ECO:0000313" key="13">
    <source>
        <dbReference type="Proteomes" id="UP000232875"/>
    </source>
</evidence>
<keyword evidence="7" id="KW-0325">Glycoprotein</keyword>
<dbReference type="InterPro" id="IPR002642">
    <property type="entry name" value="LysoPLipase_cat_dom"/>
</dbReference>
<dbReference type="PROSITE" id="PS51210">
    <property type="entry name" value="PLA2C"/>
    <property type="match status" value="1"/>
</dbReference>
<dbReference type="STRING" id="2020962.A0A2N1JDF3"/>
<evidence type="ECO:0000256" key="9">
    <source>
        <dbReference type="RuleBase" id="RU362103"/>
    </source>
</evidence>
<comment type="similarity">
    <text evidence="1 9">Belongs to the lysophospholipase family.</text>
</comment>
<dbReference type="EC" id="3.1.1.5" evidence="2 9"/>
<comment type="catalytic activity">
    <reaction evidence="9">
        <text>a 1-acyl-sn-glycero-3-phosphocholine + H2O = sn-glycerol 3-phosphocholine + a fatty acid + H(+)</text>
        <dbReference type="Rhea" id="RHEA:15177"/>
        <dbReference type="ChEBI" id="CHEBI:15377"/>
        <dbReference type="ChEBI" id="CHEBI:15378"/>
        <dbReference type="ChEBI" id="CHEBI:16870"/>
        <dbReference type="ChEBI" id="CHEBI:28868"/>
        <dbReference type="ChEBI" id="CHEBI:58168"/>
        <dbReference type="EC" id="3.1.1.5"/>
    </reaction>
</comment>
<dbReference type="PANTHER" id="PTHR10728">
    <property type="entry name" value="CYTOSOLIC PHOSPHOLIPASE A2"/>
    <property type="match status" value="1"/>
</dbReference>
<dbReference type="OrthoDB" id="4084751at2759"/>
<keyword evidence="4 8" id="KW-0378">Hydrolase</keyword>
<dbReference type="GO" id="GO:0004623">
    <property type="term" value="F:phospholipase A2 activity"/>
    <property type="evidence" value="ECO:0007669"/>
    <property type="project" value="TreeGrafter"/>
</dbReference>
<reference evidence="12 13" key="1">
    <citation type="submission" date="2017-10" db="EMBL/GenBank/DDBJ databases">
        <title>A novel species of cold-tolerant Malassezia isolated from bats.</title>
        <authorList>
            <person name="Lorch J.M."/>
            <person name="Palmer J.M."/>
            <person name="Vanderwolf K.J."/>
            <person name="Schmidt K.Z."/>
            <person name="Verant M.L."/>
            <person name="Weller T.J."/>
            <person name="Blehert D.S."/>
        </authorList>
    </citation>
    <scope>NUCLEOTIDE SEQUENCE [LARGE SCALE GENOMIC DNA]</scope>
    <source>
        <strain evidence="12 13">NWHC:44797-103</strain>
    </source>
</reference>
<organism evidence="12 13">
    <name type="scientific">Malassezia vespertilionis</name>
    <dbReference type="NCBI Taxonomy" id="2020962"/>
    <lineage>
        <taxon>Eukaryota</taxon>
        <taxon>Fungi</taxon>
        <taxon>Dikarya</taxon>
        <taxon>Basidiomycota</taxon>
        <taxon>Ustilaginomycotina</taxon>
        <taxon>Malasseziomycetes</taxon>
        <taxon>Malasseziales</taxon>
        <taxon>Malasseziaceae</taxon>
        <taxon>Malassezia</taxon>
    </lineage>
</organism>
<feature type="compositionally biased region" description="Polar residues" evidence="10">
    <location>
        <begin position="662"/>
        <end position="671"/>
    </location>
</feature>
<evidence type="ECO:0000256" key="10">
    <source>
        <dbReference type="SAM" id="MobiDB-lite"/>
    </source>
</evidence>
<evidence type="ECO:0000256" key="6">
    <source>
        <dbReference type="ARBA" id="ARBA00023098"/>
    </source>
</evidence>
<proteinExistence type="inferred from homology"/>
<accession>A0A2N1JDF3</accession>
<feature type="chain" id="PRO_5014494142" description="Lysophospholipase" evidence="9">
    <location>
        <begin position="22"/>
        <end position="717"/>
    </location>
</feature>
<evidence type="ECO:0000313" key="12">
    <source>
        <dbReference type="EMBL" id="PKI84563.1"/>
    </source>
</evidence>
<evidence type="ECO:0000256" key="3">
    <source>
        <dbReference type="ARBA" id="ARBA00022729"/>
    </source>
</evidence>
<evidence type="ECO:0000256" key="2">
    <source>
        <dbReference type="ARBA" id="ARBA00013274"/>
    </source>
</evidence>
<dbReference type="InterPro" id="IPR016035">
    <property type="entry name" value="Acyl_Trfase/lysoPLipase"/>
</dbReference>
<dbReference type="Pfam" id="PF01735">
    <property type="entry name" value="PLA2_B"/>
    <property type="match status" value="1"/>
</dbReference>
<dbReference type="GO" id="GO:0004622">
    <property type="term" value="F:phosphatidylcholine lysophospholipase activity"/>
    <property type="evidence" value="ECO:0007669"/>
    <property type="project" value="UniProtKB-EC"/>
</dbReference>
<name>A0A2N1JDF3_9BASI</name>
<evidence type="ECO:0000256" key="4">
    <source>
        <dbReference type="ARBA" id="ARBA00022801"/>
    </source>
</evidence>
<dbReference type="FunFam" id="3.40.1090.10:FF:000010">
    <property type="entry name" value="Lysophospholipase"/>
    <property type="match status" value="1"/>
</dbReference>
<feature type="domain" description="PLA2c" evidence="11">
    <location>
        <begin position="83"/>
        <end position="632"/>
    </location>
</feature>
<protein>
    <recommendedName>
        <fullName evidence="2 9">Lysophospholipase</fullName>
        <ecNumber evidence="2 9">3.1.1.5</ecNumber>
    </recommendedName>
</protein>
<dbReference type="Proteomes" id="UP000232875">
    <property type="component" value="Unassembled WGS sequence"/>
</dbReference>
<keyword evidence="5 8" id="KW-0442">Lipid degradation</keyword>
<dbReference type="SMART" id="SM00022">
    <property type="entry name" value="PLAc"/>
    <property type="match status" value="1"/>
</dbReference>
<keyword evidence="3 9" id="KW-0732">Signal</keyword>
<evidence type="ECO:0000256" key="1">
    <source>
        <dbReference type="ARBA" id="ARBA00008780"/>
    </source>
</evidence>
<dbReference type="EMBL" id="KZ454989">
    <property type="protein sequence ID" value="PKI84563.1"/>
    <property type="molecule type" value="Genomic_DNA"/>
</dbReference>
<keyword evidence="13" id="KW-1185">Reference proteome</keyword>
<dbReference type="Gene3D" id="3.40.1090.10">
    <property type="entry name" value="Cytosolic phospholipase A2 catalytic domain"/>
    <property type="match status" value="1"/>
</dbReference>
<gene>
    <name evidence="12" type="primary">PLB1</name>
    <name evidence="12" type="ORF">MVES_001584</name>
</gene>
<feature type="region of interest" description="Disordered" evidence="10">
    <location>
        <begin position="63"/>
        <end position="84"/>
    </location>
</feature>
<dbReference type="GO" id="GO:0005829">
    <property type="term" value="C:cytosol"/>
    <property type="evidence" value="ECO:0007669"/>
    <property type="project" value="TreeGrafter"/>
</dbReference>
<evidence type="ECO:0000256" key="8">
    <source>
        <dbReference type="PROSITE-ProRule" id="PRU00555"/>
    </source>
</evidence>